<evidence type="ECO:0000256" key="1">
    <source>
        <dbReference type="ARBA" id="ARBA00001933"/>
    </source>
</evidence>
<sequence>MPSRKATFDRGFSSLNAAHEQICASFLGPRAENHKILSDRFADIVKETLTARERFFPDDPVFIDNQIIQSASFNGQVQKFDHYIKVLNDLLAKHCIPFFSPRYNGHMVTDPLLPATLGYLVGLLWNQNNVTPEASPITSHVEYLVGQQICQLLGYRSSDDATPTPRDEVGPLGWGHITCDGSVANLESVWYVNTRNLKYYPLSLQRAVKEGRLSFVADTFETTLCTGIKKKFAACSGWELLNLTVDEILDLPTRLVTEYGISTSFIEVAVTDYLIGNTGKDVLEKHFGIKSPVQMISIANHYSWPKSTAITGIGVDNLIHISVDENARMDIASLKAHLEKCLEEEKAVYAVVTIMGTTEHGAVDPLFDVLQVREEFKKKGLSFYVHADAAWGGYFCAMLPRPSKVIIPTHPIGLPRGDVILEQPLSEYTQNQLFSIRFADSCTIDPHKAGFVPYPAGSLCYRDERLRFMVTMTAAYINTTADLDSVGTYGVEGSKPGAAATAVWLAHHSIGVHEKGYGALLGEAMFTSVKLYSNWATMSYQDPTLIVKTLAMLPSEKQGLPQSEVDKETQYIIDNIVNKTNSEILHDKEIMKKISELGGDLIITVFACNFHIDGKVNEDITEANFLNRRMFERFSVTKRQDDPYTRELIVGSTTLEQETYGVALDKFKKRLGLKGDGDLTVLTLVPMSPFPTAHNLVKSFADTFKQAALDEIKCSTRIVPAPSQHSFVMQGTDHLFLSYISVFNIGNYRQQVVLKGELPQAAMTAYAKEVESDPAALITLTTEKALLSKIIADKHCKVTILKGLDTQHPRAIAINVELSNIQVIIDRSISPAHLDKEYPAFAPFYLYGSDSQQHISHMLLHAPNTQMVATKVVLDIGKPVSSLATAGTLGRLIAIADNIYENAMQPFNADHKPSFFAPGHVLKVNIYEDPNAADKPGPGLLKNLGAPVAQGTLTLSAGLHVDYTIVNQEHGIALSQSHSKARSGGIPDIAHHIGMPSVGERYSMSPLDMAAVYNRLVDHHPADAHGRRVGIRKGWRDAFEEELTKRKLKKI</sequence>
<comment type="cofactor">
    <cofactor evidence="1 4">
        <name>pyridoxal 5'-phosphate</name>
        <dbReference type="ChEBI" id="CHEBI:597326"/>
    </cofactor>
</comment>
<proteinExistence type="predicted"/>
<evidence type="ECO:0000256" key="2">
    <source>
        <dbReference type="ARBA" id="ARBA00022898"/>
    </source>
</evidence>
<organism evidence="6 7">
    <name type="scientific">Gymnopilus dilepis</name>
    <dbReference type="NCBI Taxonomy" id="231916"/>
    <lineage>
        <taxon>Eukaryota</taxon>
        <taxon>Fungi</taxon>
        <taxon>Dikarya</taxon>
        <taxon>Basidiomycota</taxon>
        <taxon>Agaricomycotina</taxon>
        <taxon>Agaricomycetes</taxon>
        <taxon>Agaricomycetidae</taxon>
        <taxon>Agaricales</taxon>
        <taxon>Agaricineae</taxon>
        <taxon>Hymenogastraceae</taxon>
        <taxon>Gymnopilus</taxon>
    </lineage>
</organism>
<dbReference type="AlphaFoldDB" id="A0A409W1I2"/>
<dbReference type="Proteomes" id="UP000284706">
    <property type="component" value="Unassembled WGS sequence"/>
</dbReference>
<dbReference type="EMBL" id="NHYE01005461">
    <property type="protein sequence ID" value="PPQ72360.1"/>
    <property type="molecule type" value="Genomic_DNA"/>
</dbReference>
<dbReference type="STRING" id="231916.A0A409W1I2"/>
<reference evidence="6 7" key="1">
    <citation type="journal article" date="2018" name="Evol. Lett.">
        <title>Horizontal gene cluster transfer increased hallucinogenic mushroom diversity.</title>
        <authorList>
            <person name="Reynolds H.T."/>
            <person name="Vijayakumar V."/>
            <person name="Gluck-Thaler E."/>
            <person name="Korotkin H.B."/>
            <person name="Matheny P.B."/>
            <person name="Slot J.C."/>
        </authorList>
    </citation>
    <scope>NUCLEOTIDE SEQUENCE [LARGE SCALE GENOMIC DNA]</scope>
    <source>
        <strain evidence="6 7">SRW20</strain>
    </source>
</reference>
<evidence type="ECO:0000313" key="7">
    <source>
        <dbReference type="Proteomes" id="UP000284706"/>
    </source>
</evidence>
<protein>
    <recommendedName>
        <fullName evidence="5">L-tyrosine decarboxylase C-terminal domain-containing protein</fullName>
    </recommendedName>
</protein>
<dbReference type="Pfam" id="PF21391">
    <property type="entry name" value="tyr_de_CO2_C"/>
    <property type="match status" value="1"/>
</dbReference>
<dbReference type="Pfam" id="PF00282">
    <property type="entry name" value="Pyridoxal_deC"/>
    <property type="match status" value="1"/>
</dbReference>
<dbReference type="InterPro" id="IPR015421">
    <property type="entry name" value="PyrdxlP-dep_Trfase_major"/>
</dbReference>
<evidence type="ECO:0000259" key="5">
    <source>
        <dbReference type="Pfam" id="PF21391"/>
    </source>
</evidence>
<gene>
    <name evidence="6" type="ORF">CVT26_007320</name>
</gene>
<dbReference type="InterPro" id="IPR050477">
    <property type="entry name" value="GrpII_AminoAcid_Decarb"/>
</dbReference>
<dbReference type="PANTHER" id="PTHR42735:SF4">
    <property type="entry name" value="PYRIDOXAL PHOSPHATE-DEPENDENT DECARBOXYLASE FAMILY PROTEIN"/>
    <property type="match status" value="1"/>
</dbReference>
<dbReference type="InterPro" id="IPR002129">
    <property type="entry name" value="PyrdxlP-dep_de-COase"/>
</dbReference>
<comment type="caution">
    <text evidence="6">The sequence shown here is derived from an EMBL/GenBank/DDBJ whole genome shotgun (WGS) entry which is preliminary data.</text>
</comment>
<dbReference type="GO" id="GO:0030170">
    <property type="term" value="F:pyridoxal phosphate binding"/>
    <property type="evidence" value="ECO:0007669"/>
    <property type="project" value="InterPro"/>
</dbReference>
<dbReference type="InterPro" id="IPR049373">
    <property type="entry name" value="TyrDC_C"/>
</dbReference>
<dbReference type="GO" id="GO:0019752">
    <property type="term" value="P:carboxylic acid metabolic process"/>
    <property type="evidence" value="ECO:0007669"/>
    <property type="project" value="InterPro"/>
</dbReference>
<name>A0A409W1I2_9AGAR</name>
<feature type="modified residue" description="N6-(pyridoxal phosphate)lysine" evidence="4">
    <location>
        <position position="448"/>
    </location>
</feature>
<feature type="domain" description="L-tyrosine decarboxylase C-terminal" evidence="5">
    <location>
        <begin position="610"/>
        <end position="708"/>
    </location>
</feature>
<dbReference type="GO" id="GO:0016830">
    <property type="term" value="F:carbon-carbon lyase activity"/>
    <property type="evidence" value="ECO:0007669"/>
    <property type="project" value="InterPro"/>
</dbReference>
<dbReference type="Gene3D" id="3.40.640.10">
    <property type="entry name" value="Type I PLP-dependent aspartate aminotransferase-like (Major domain)"/>
    <property type="match status" value="1"/>
</dbReference>
<keyword evidence="7" id="KW-1185">Reference proteome</keyword>
<accession>A0A409W1I2</accession>
<keyword evidence="2 4" id="KW-0663">Pyridoxal phosphate</keyword>
<evidence type="ECO:0000256" key="4">
    <source>
        <dbReference type="PIRSR" id="PIRSR602129-50"/>
    </source>
</evidence>
<evidence type="ECO:0000313" key="6">
    <source>
        <dbReference type="EMBL" id="PPQ72360.1"/>
    </source>
</evidence>
<dbReference type="InParanoid" id="A0A409W1I2"/>
<dbReference type="InterPro" id="IPR015424">
    <property type="entry name" value="PyrdxlP-dep_Trfase"/>
</dbReference>
<dbReference type="SUPFAM" id="SSF53383">
    <property type="entry name" value="PLP-dependent transferases"/>
    <property type="match status" value="1"/>
</dbReference>
<dbReference type="PANTHER" id="PTHR42735">
    <property type="match status" value="1"/>
</dbReference>
<dbReference type="OrthoDB" id="2161780at2759"/>
<keyword evidence="3" id="KW-0456">Lyase</keyword>
<evidence type="ECO:0000256" key="3">
    <source>
        <dbReference type="ARBA" id="ARBA00023239"/>
    </source>
</evidence>